<sequence>MNNFAVSISNNYIIFAVQHTQMILDTFFPNRCIHCNRIIDADLLVCSLCFEQIHFTHFNYFKDNPVKEKCKLLFPVENTFSLMQFEEENLSRKIIHELKYRNREKTGKIIADWVTEQLDFEDQKPDLMVSVPLHPKKLKERGYNQLHLFTETLSDFYKIPFDHDLITRNHYSKAQALKDKRHRLETKNDFSITKNITGKHILLIDDVFTTGNTLSTIAWEILKAGDNKISVLVMAVDV</sequence>
<dbReference type="InterPro" id="IPR044005">
    <property type="entry name" value="DZR_2"/>
</dbReference>
<dbReference type="CDD" id="cd06223">
    <property type="entry name" value="PRTases_typeI"/>
    <property type="match status" value="1"/>
</dbReference>
<gene>
    <name evidence="4" type="ORF">J2781_001572</name>
</gene>
<reference evidence="4 5" key="1">
    <citation type="submission" date="2023-07" db="EMBL/GenBank/DDBJ databases">
        <title>Sorghum-associated microbial communities from plants grown in Nebraska, USA.</title>
        <authorList>
            <person name="Schachtman D."/>
        </authorList>
    </citation>
    <scope>NUCLEOTIDE SEQUENCE [LARGE SCALE GENOMIC DNA]</scope>
    <source>
        <strain evidence="4 5">DS1709</strain>
    </source>
</reference>
<feature type="domain" description="Double zinc ribbon" evidence="3">
    <location>
        <begin position="23"/>
        <end position="55"/>
    </location>
</feature>
<evidence type="ECO:0000256" key="1">
    <source>
        <dbReference type="ARBA" id="ARBA00008007"/>
    </source>
</evidence>
<evidence type="ECO:0000259" key="3">
    <source>
        <dbReference type="Pfam" id="PF18912"/>
    </source>
</evidence>
<dbReference type="Pfam" id="PF00156">
    <property type="entry name" value="Pribosyltran"/>
    <property type="match status" value="1"/>
</dbReference>
<protein>
    <submittedName>
        <fullName evidence="4">ComF family protein</fullName>
    </submittedName>
</protein>
<dbReference type="Gene3D" id="3.40.50.2020">
    <property type="match status" value="1"/>
</dbReference>
<organism evidence="4 5">
    <name type="scientific">Chryseobacterium geocarposphaerae</name>
    <dbReference type="NCBI Taxonomy" id="1416776"/>
    <lineage>
        <taxon>Bacteria</taxon>
        <taxon>Pseudomonadati</taxon>
        <taxon>Bacteroidota</taxon>
        <taxon>Flavobacteriia</taxon>
        <taxon>Flavobacteriales</taxon>
        <taxon>Weeksellaceae</taxon>
        <taxon>Chryseobacterium group</taxon>
        <taxon>Chryseobacterium</taxon>
    </lineage>
</organism>
<dbReference type="InterPro" id="IPR000836">
    <property type="entry name" value="PRTase_dom"/>
</dbReference>
<keyword evidence="5" id="KW-1185">Reference proteome</keyword>
<dbReference type="PANTHER" id="PTHR47505:SF1">
    <property type="entry name" value="DNA UTILIZATION PROTEIN YHGH"/>
    <property type="match status" value="1"/>
</dbReference>
<feature type="domain" description="Phosphoribosyltransferase" evidence="2">
    <location>
        <begin position="165"/>
        <end position="224"/>
    </location>
</feature>
<proteinExistence type="inferred from homology"/>
<comment type="similarity">
    <text evidence="1">Belongs to the ComF/GntX family.</text>
</comment>
<evidence type="ECO:0000313" key="4">
    <source>
        <dbReference type="EMBL" id="MDR6404652.1"/>
    </source>
</evidence>
<dbReference type="InterPro" id="IPR051910">
    <property type="entry name" value="ComF/GntX_DNA_util-trans"/>
</dbReference>
<dbReference type="Pfam" id="PF18912">
    <property type="entry name" value="DZR_2"/>
    <property type="match status" value="1"/>
</dbReference>
<dbReference type="InterPro" id="IPR029057">
    <property type="entry name" value="PRTase-like"/>
</dbReference>
<dbReference type="SUPFAM" id="SSF53271">
    <property type="entry name" value="PRTase-like"/>
    <property type="match status" value="1"/>
</dbReference>
<dbReference type="Proteomes" id="UP001184853">
    <property type="component" value="Unassembled WGS sequence"/>
</dbReference>
<dbReference type="PANTHER" id="PTHR47505">
    <property type="entry name" value="DNA UTILIZATION PROTEIN YHGH"/>
    <property type="match status" value="1"/>
</dbReference>
<dbReference type="EMBL" id="JAVDQS010000003">
    <property type="protein sequence ID" value="MDR6404652.1"/>
    <property type="molecule type" value="Genomic_DNA"/>
</dbReference>
<comment type="caution">
    <text evidence="4">The sequence shown here is derived from an EMBL/GenBank/DDBJ whole genome shotgun (WGS) entry which is preliminary data.</text>
</comment>
<evidence type="ECO:0000313" key="5">
    <source>
        <dbReference type="Proteomes" id="UP001184853"/>
    </source>
</evidence>
<evidence type="ECO:0000259" key="2">
    <source>
        <dbReference type="Pfam" id="PF00156"/>
    </source>
</evidence>
<accession>A0ABU1LD58</accession>
<name>A0ABU1LD58_9FLAO</name>